<accession>A0ABZ3FAR0</accession>
<keyword evidence="2" id="KW-1185">Reference proteome</keyword>
<dbReference type="EMBL" id="CP145316">
    <property type="protein sequence ID" value="XAM19144.1"/>
    <property type="molecule type" value="Genomic_DNA"/>
</dbReference>
<name>A0ABZ3FAR0_9HELI</name>
<dbReference type="Proteomes" id="UP001434737">
    <property type="component" value="Chromosome"/>
</dbReference>
<evidence type="ECO:0000313" key="2">
    <source>
        <dbReference type="Proteomes" id="UP001434737"/>
    </source>
</evidence>
<gene>
    <name evidence="1" type="ORF">V3I05_10480</name>
</gene>
<reference evidence="1 2" key="1">
    <citation type="submission" date="2024-02" db="EMBL/GenBank/DDBJ databases">
        <title>Genome and pathogenicity analysis of Helicobacter mastomyrinus isolated from mice.</title>
        <authorList>
            <person name="Zhu L."/>
        </authorList>
    </citation>
    <scope>NUCLEOTIDE SEQUENCE [LARGE SCALE GENOMIC DNA]</scope>
    <source>
        <strain evidence="1 2">Hm-17</strain>
    </source>
</reference>
<proteinExistence type="predicted"/>
<organism evidence="1 2">
    <name type="scientific">Helicobacter mastomyrinus</name>
    <dbReference type="NCBI Taxonomy" id="287948"/>
    <lineage>
        <taxon>Bacteria</taxon>
        <taxon>Pseudomonadati</taxon>
        <taxon>Campylobacterota</taxon>
        <taxon>Epsilonproteobacteria</taxon>
        <taxon>Campylobacterales</taxon>
        <taxon>Helicobacteraceae</taxon>
        <taxon>Helicobacter</taxon>
    </lineage>
</organism>
<evidence type="ECO:0000313" key="1">
    <source>
        <dbReference type="EMBL" id="XAM19144.1"/>
    </source>
</evidence>
<sequence length="67" mass="7956">MTRTSFDFAFNFGLRRVIVKYQGKEIAARVPFEEQYIYKQGYFIQGWTGKLMVGYTYNVSARHIYSL</sequence>
<protein>
    <submittedName>
        <fullName evidence="1">Uncharacterized protein</fullName>
    </submittedName>
</protein>